<dbReference type="OrthoDB" id="9887870at2"/>
<evidence type="ECO:0000313" key="2">
    <source>
        <dbReference type="Proteomes" id="UP000244224"/>
    </source>
</evidence>
<dbReference type="AlphaFoldDB" id="A0A2T6B1B3"/>
<reference evidence="1 2" key="1">
    <citation type="submission" date="2018-04" db="EMBL/GenBank/DDBJ databases">
        <title>Genomic Encyclopedia of Archaeal and Bacterial Type Strains, Phase II (KMG-II): from individual species to whole genera.</title>
        <authorList>
            <person name="Goeker M."/>
        </authorList>
    </citation>
    <scope>NUCLEOTIDE SEQUENCE [LARGE SCALE GENOMIC DNA]</scope>
    <source>
        <strain evidence="1 2">DSM 21823</strain>
    </source>
</reference>
<protein>
    <submittedName>
        <fullName evidence="1">Uncharacterized protein</fullName>
    </submittedName>
</protein>
<gene>
    <name evidence="1" type="ORF">C8N34_10638</name>
</gene>
<keyword evidence="2" id="KW-1185">Reference proteome</keyword>
<proteinExistence type="predicted"/>
<evidence type="ECO:0000313" key="1">
    <source>
        <dbReference type="EMBL" id="PTX49860.1"/>
    </source>
</evidence>
<dbReference type="RefSeq" id="WP_158640674.1">
    <property type="nucleotide sequence ID" value="NZ_QBKP01000006.1"/>
</dbReference>
<organism evidence="1 2">
    <name type="scientific">Gemmobacter caeni</name>
    <dbReference type="NCBI Taxonomy" id="589035"/>
    <lineage>
        <taxon>Bacteria</taxon>
        <taxon>Pseudomonadati</taxon>
        <taxon>Pseudomonadota</taxon>
        <taxon>Alphaproteobacteria</taxon>
        <taxon>Rhodobacterales</taxon>
        <taxon>Paracoccaceae</taxon>
        <taxon>Gemmobacter</taxon>
    </lineage>
</organism>
<dbReference type="EMBL" id="QBKP01000006">
    <property type="protein sequence ID" value="PTX49860.1"/>
    <property type="molecule type" value="Genomic_DNA"/>
</dbReference>
<comment type="caution">
    <text evidence="1">The sequence shown here is derived from an EMBL/GenBank/DDBJ whole genome shotgun (WGS) entry which is preliminary data.</text>
</comment>
<accession>A0A2T6B1B3</accession>
<dbReference type="Proteomes" id="UP000244224">
    <property type="component" value="Unassembled WGS sequence"/>
</dbReference>
<name>A0A2T6B1B3_9RHOB</name>
<sequence>MSFVTRMIQMFRKTPATQEATMDDLFDIRIRKMQGRQRLAPRATPFRNSRLHSAA</sequence>